<keyword evidence="4" id="KW-1185">Reference proteome</keyword>
<keyword evidence="2" id="KW-0472">Membrane</keyword>
<dbReference type="Proteomes" id="UP001050691">
    <property type="component" value="Unassembled WGS sequence"/>
</dbReference>
<dbReference type="PANTHER" id="PTHR13132">
    <property type="entry name" value="ALPHA- 1,6 -FUCOSYLTRANSFERASE"/>
    <property type="match status" value="1"/>
</dbReference>
<dbReference type="GO" id="GO:0046921">
    <property type="term" value="F:alpha-(1-&gt;6)-fucosyltransferase activity"/>
    <property type="evidence" value="ECO:0007669"/>
    <property type="project" value="TreeGrafter"/>
</dbReference>
<protein>
    <submittedName>
        <fullName evidence="3">Uncharacterized protein</fullName>
    </submittedName>
</protein>
<sequence>MPPKPIITPAYSSNVEIYSDLDSAGLTPRTPFSRQTAQLEEGRRKTSRPRPKSIPVNEPISEGENEDEFDEIDLLQSQSHPLLHQELIPIRPPLERDDEQRKARSSWDRFRRTLVMPQTPIGLIFGCSLAVILILLIFVSINRHDSLLSYMGINTTAIKLQALDDESKARFNTSTVIDFSMYSLFPLTTNQYIQECWNIINDPHMKSFTPYWDTRPGAEFDVLHQKSTSHPPTCSSTITYILDGSVGLMADLAHIAIISAFARERNRTFFIYDENWNRGRWSDHFLPFSETQPGPEPGCSPPPSDEMVSCPRTARHWVTSARINLVHFANGFEDEFEDSYKSTIERKKPLYMRSRASLSEHIRPNKVNQGLIQKMRDEITQLTRGMNNTATRYISTHIRRGDRHAMSWKYNFSPNRQIPTQEYVNAVWKSYAWFYNISDSSPKPLYPPFIYLASDSAEASAEFVDNLTSNDTLAHTFNDENLKPFVYSLSTSSDKELRDIAPMREYVQSEWGAREEMERIKETRGVIVDFALMSGAWRTISASDDGSEFVLPQVCVCTLPSNLCKLAVDGLGWDYAFDWQNNDVGSHPRWVEIDNGGSVVPIWTPFEIFS</sequence>
<name>A0AAV5AI03_9AGAM</name>
<gene>
    <name evidence="3" type="ORF">Clacol_007394</name>
</gene>
<feature type="transmembrane region" description="Helical" evidence="2">
    <location>
        <begin position="121"/>
        <end position="141"/>
    </location>
</feature>
<reference evidence="3" key="1">
    <citation type="submission" date="2021-10" db="EMBL/GenBank/DDBJ databases">
        <title>De novo Genome Assembly of Clathrus columnatus (Basidiomycota, Fungi) Using Illumina and Nanopore Sequence Data.</title>
        <authorList>
            <person name="Ogiso-Tanaka E."/>
            <person name="Itagaki H."/>
            <person name="Hosoya T."/>
            <person name="Hosaka K."/>
        </authorList>
    </citation>
    <scope>NUCLEOTIDE SEQUENCE</scope>
    <source>
        <strain evidence="3">MO-923</strain>
    </source>
</reference>
<keyword evidence="2" id="KW-0812">Transmembrane</keyword>
<organism evidence="3 4">
    <name type="scientific">Clathrus columnatus</name>
    <dbReference type="NCBI Taxonomy" id="1419009"/>
    <lineage>
        <taxon>Eukaryota</taxon>
        <taxon>Fungi</taxon>
        <taxon>Dikarya</taxon>
        <taxon>Basidiomycota</taxon>
        <taxon>Agaricomycotina</taxon>
        <taxon>Agaricomycetes</taxon>
        <taxon>Phallomycetidae</taxon>
        <taxon>Phallales</taxon>
        <taxon>Clathraceae</taxon>
        <taxon>Clathrus</taxon>
    </lineage>
</organism>
<evidence type="ECO:0000313" key="4">
    <source>
        <dbReference type="Proteomes" id="UP001050691"/>
    </source>
</evidence>
<evidence type="ECO:0000256" key="1">
    <source>
        <dbReference type="SAM" id="MobiDB-lite"/>
    </source>
</evidence>
<feature type="region of interest" description="Disordered" evidence="1">
    <location>
        <begin position="22"/>
        <end position="67"/>
    </location>
</feature>
<keyword evidence="2" id="KW-1133">Transmembrane helix</keyword>
<comment type="caution">
    <text evidence="3">The sequence shown here is derived from an EMBL/GenBank/DDBJ whole genome shotgun (WGS) entry which is preliminary data.</text>
</comment>
<evidence type="ECO:0000313" key="3">
    <source>
        <dbReference type="EMBL" id="GJJ13143.1"/>
    </source>
</evidence>
<dbReference type="GO" id="GO:0006487">
    <property type="term" value="P:protein N-linked glycosylation"/>
    <property type="evidence" value="ECO:0007669"/>
    <property type="project" value="TreeGrafter"/>
</dbReference>
<evidence type="ECO:0000256" key="2">
    <source>
        <dbReference type="SAM" id="Phobius"/>
    </source>
</evidence>
<accession>A0AAV5AI03</accession>
<proteinExistence type="predicted"/>
<dbReference type="AlphaFoldDB" id="A0AAV5AI03"/>
<dbReference type="PANTHER" id="PTHR13132:SF29">
    <property type="entry name" value="ALPHA-(1,6)-FUCOSYLTRANSFERASE"/>
    <property type="match status" value="1"/>
</dbReference>
<dbReference type="EMBL" id="BPWL01000008">
    <property type="protein sequence ID" value="GJJ13143.1"/>
    <property type="molecule type" value="Genomic_DNA"/>
</dbReference>